<evidence type="ECO:0000256" key="6">
    <source>
        <dbReference type="ARBA" id="ARBA00023229"/>
    </source>
</evidence>
<protein>
    <recommendedName>
        <fullName evidence="7">IspG TIM-barrel domain-containing protein</fullName>
    </recommendedName>
</protein>
<feature type="domain" description="IspG TIM-barrel" evidence="7">
    <location>
        <begin position="2"/>
        <end position="235"/>
    </location>
</feature>
<dbReference type="NCBIfam" id="TIGR00612">
    <property type="entry name" value="ispG_gcpE"/>
    <property type="match status" value="1"/>
</dbReference>
<dbReference type="SUPFAM" id="SSF51366">
    <property type="entry name" value="Ribulose-phoshate binding barrel"/>
    <property type="match status" value="1"/>
</dbReference>
<dbReference type="GO" id="GO:0016114">
    <property type="term" value="P:terpenoid biosynthetic process"/>
    <property type="evidence" value="ECO:0007669"/>
    <property type="project" value="InterPro"/>
</dbReference>
<comment type="cofactor">
    <cofactor evidence="1">
        <name>[4Fe-4S] cluster</name>
        <dbReference type="ChEBI" id="CHEBI:49883"/>
    </cofactor>
</comment>
<dbReference type="GO" id="GO:0046429">
    <property type="term" value="F:4-hydroxy-3-methylbut-2-en-1-yl diphosphate synthase activity (ferredoxin)"/>
    <property type="evidence" value="ECO:0007669"/>
    <property type="project" value="InterPro"/>
</dbReference>
<evidence type="ECO:0000256" key="5">
    <source>
        <dbReference type="ARBA" id="ARBA00023014"/>
    </source>
</evidence>
<keyword evidence="5" id="KW-0411">Iron-sulfur</keyword>
<keyword evidence="3" id="KW-0479">Metal-binding</keyword>
<dbReference type="Pfam" id="PF04551">
    <property type="entry name" value="GcpE"/>
    <property type="match status" value="1"/>
</dbReference>
<dbReference type="GO" id="GO:0046872">
    <property type="term" value="F:metal ion binding"/>
    <property type="evidence" value="ECO:0007669"/>
    <property type="project" value="UniProtKB-KW"/>
</dbReference>
<evidence type="ECO:0000256" key="3">
    <source>
        <dbReference type="ARBA" id="ARBA00022723"/>
    </source>
</evidence>
<keyword evidence="2" id="KW-0004">4Fe-4S</keyword>
<evidence type="ECO:0000256" key="4">
    <source>
        <dbReference type="ARBA" id="ARBA00023004"/>
    </source>
</evidence>
<name>X1JY77_9ZZZZ</name>
<dbReference type="AlphaFoldDB" id="X1JY77"/>
<evidence type="ECO:0000259" key="7">
    <source>
        <dbReference type="Pfam" id="PF04551"/>
    </source>
</evidence>
<organism evidence="8">
    <name type="scientific">marine sediment metagenome</name>
    <dbReference type="NCBI Taxonomy" id="412755"/>
    <lineage>
        <taxon>unclassified sequences</taxon>
        <taxon>metagenomes</taxon>
        <taxon>ecological metagenomes</taxon>
    </lineage>
</organism>
<dbReference type="InterPro" id="IPR011060">
    <property type="entry name" value="RibuloseP-bd_barrel"/>
</dbReference>
<keyword evidence="4" id="KW-0408">Iron</keyword>
<dbReference type="NCBIfam" id="NF001540">
    <property type="entry name" value="PRK00366.1"/>
    <property type="match status" value="1"/>
</dbReference>
<reference evidence="8" key="1">
    <citation type="journal article" date="2014" name="Front. Microbiol.">
        <title>High frequency of phylogenetically diverse reductive dehalogenase-homologous genes in deep subseafloor sedimentary metagenomes.</title>
        <authorList>
            <person name="Kawai M."/>
            <person name="Futagami T."/>
            <person name="Toyoda A."/>
            <person name="Takaki Y."/>
            <person name="Nishi S."/>
            <person name="Hori S."/>
            <person name="Arai W."/>
            <person name="Tsubouchi T."/>
            <person name="Morono Y."/>
            <person name="Uchiyama I."/>
            <person name="Ito T."/>
            <person name="Fujiyama A."/>
            <person name="Inagaki F."/>
            <person name="Takami H."/>
        </authorList>
    </citation>
    <scope>NUCLEOTIDE SEQUENCE</scope>
    <source>
        <strain evidence="8">Expedition CK06-06</strain>
    </source>
</reference>
<accession>X1JY77</accession>
<comment type="caution">
    <text evidence="8">The sequence shown here is derived from an EMBL/GenBank/DDBJ whole genome shotgun (WGS) entry which is preliminary data.</text>
</comment>
<evidence type="ECO:0000256" key="1">
    <source>
        <dbReference type="ARBA" id="ARBA00001966"/>
    </source>
</evidence>
<feature type="non-terminal residue" evidence="8">
    <location>
        <position position="265"/>
    </location>
</feature>
<dbReference type="Gene3D" id="3.20.20.20">
    <property type="entry name" value="Dihydropteroate synthase-like"/>
    <property type="match status" value="1"/>
</dbReference>
<evidence type="ECO:0000256" key="2">
    <source>
        <dbReference type="ARBA" id="ARBA00022485"/>
    </source>
</evidence>
<dbReference type="GO" id="GO:0051539">
    <property type="term" value="F:4 iron, 4 sulfur cluster binding"/>
    <property type="evidence" value="ECO:0007669"/>
    <property type="project" value="UniProtKB-KW"/>
</dbReference>
<dbReference type="EMBL" id="BARU01030134">
    <property type="protein sequence ID" value="GAH74763.1"/>
    <property type="molecule type" value="Genomic_DNA"/>
</dbReference>
<dbReference type="InterPro" id="IPR011005">
    <property type="entry name" value="Dihydropteroate_synth-like_sf"/>
</dbReference>
<dbReference type="FunFam" id="3.20.20.20:FF:000001">
    <property type="entry name" value="4-hydroxy-3-methylbut-2-en-1-yl diphosphate synthase (flavodoxin)"/>
    <property type="match status" value="1"/>
</dbReference>
<gene>
    <name evidence="8" type="ORF">S03H2_47864</name>
</gene>
<evidence type="ECO:0000313" key="8">
    <source>
        <dbReference type="EMBL" id="GAH74763.1"/>
    </source>
</evidence>
<dbReference type="PANTHER" id="PTHR30454:SF0">
    <property type="entry name" value="4-HYDROXY-3-METHYLBUT-2-EN-1-YL DIPHOSPHATE SYNTHASE (FERREDOXIN), CHLOROPLASTIC"/>
    <property type="match status" value="1"/>
</dbReference>
<keyword evidence="6" id="KW-0414">Isoprene biosynthesis</keyword>
<dbReference type="PANTHER" id="PTHR30454">
    <property type="entry name" value="4-HYDROXY-3-METHYLBUT-2-EN-1-YL DIPHOSPHATE SYNTHASE"/>
    <property type="match status" value="1"/>
</dbReference>
<dbReference type="GO" id="GO:0019288">
    <property type="term" value="P:isopentenyl diphosphate biosynthetic process, methylerythritol 4-phosphate pathway"/>
    <property type="evidence" value="ECO:0007669"/>
    <property type="project" value="TreeGrafter"/>
</dbReference>
<dbReference type="InterPro" id="IPR058578">
    <property type="entry name" value="IspG_TIM"/>
</dbReference>
<dbReference type="InterPro" id="IPR004588">
    <property type="entry name" value="IspG_bac-typ"/>
</dbReference>
<proteinExistence type="predicted"/>
<sequence length="265" mass="28602">MRIGKITVGGDAPITVQSMTKTDTRDIPTTVNQIKQLEDCGCDLVRIAVPDKEAAESISVIKKSVSVPVIADIHFDYRLALAALEAGADGLRLNPGNLHEREQVIKVVTESRDREVPIRIGVNAGSLPPNFKPDAPLAERMVDVALEQIKLMESLDFNLIKVSLKAFDVPTTIQAYQLIADKIPYPLHLGITEAGPPRTGVIRSAIGIGILLEQGIGDTIRVSLSAHPCEEVFAAYEILKSLGLRQRGPTLVSCPSCGRAEVDIV</sequence>